<dbReference type="AlphaFoldDB" id="A0A9P6E8Y3"/>
<comment type="caution">
    <text evidence="1">The sequence shown here is derived from an EMBL/GenBank/DDBJ whole genome shotgun (WGS) entry which is preliminary data.</text>
</comment>
<dbReference type="Gene3D" id="3.40.50.1000">
    <property type="entry name" value="HAD superfamily/HAD-like"/>
    <property type="match status" value="1"/>
</dbReference>
<proteinExistence type="predicted"/>
<dbReference type="PANTHER" id="PTHR17901:SF14">
    <property type="entry name" value="MAGNESIUM-DEPENDENT PHOSPHATASE 1"/>
    <property type="match status" value="1"/>
</dbReference>
<evidence type="ECO:0000313" key="1">
    <source>
        <dbReference type="EMBL" id="KAF9524650.1"/>
    </source>
</evidence>
<dbReference type="OrthoDB" id="2865258at2759"/>
<dbReference type="InterPro" id="IPR023214">
    <property type="entry name" value="HAD_sf"/>
</dbReference>
<dbReference type="GO" id="GO:0003993">
    <property type="term" value="F:acid phosphatase activity"/>
    <property type="evidence" value="ECO:0007669"/>
    <property type="project" value="TreeGrafter"/>
</dbReference>
<reference evidence="1" key="1">
    <citation type="submission" date="2020-11" db="EMBL/GenBank/DDBJ databases">
        <authorList>
            <consortium name="DOE Joint Genome Institute"/>
            <person name="Ahrendt S."/>
            <person name="Riley R."/>
            <person name="Andreopoulos W."/>
            <person name="Labutti K."/>
            <person name="Pangilinan J."/>
            <person name="Ruiz-Duenas F.J."/>
            <person name="Barrasa J.M."/>
            <person name="Sanchez-Garcia M."/>
            <person name="Camarero S."/>
            <person name="Miyauchi S."/>
            <person name="Serrano A."/>
            <person name="Linde D."/>
            <person name="Babiker R."/>
            <person name="Drula E."/>
            <person name="Ayuso-Fernandez I."/>
            <person name="Pacheco R."/>
            <person name="Padilla G."/>
            <person name="Ferreira P."/>
            <person name="Barriuso J."/>
            <person name="Kellner H."/>
            <person name="Castanera R."/>
            <person name="Alfaro M."/>
            <person name="Ramirez L."/>
            <person name="Pisabarro A.G."/>
            <person name="Kuo A."/>
            <person name="Tritt A."/>
            <person name="Lipzen A."/>
            <person name="He G."/>
            <person name="Yan M."/>
            <person name="Ng V."/>
            <person name="Cullen D."/>
            <person name="Martin F."/>
            <person name="Rosso M.-N."/>
            <person name="Henrissat B."/>
            <person name="Hibbett D."/>
            <person name="Martinez A.T."/>
            <person name="Grigoriev I.V."/>
        </authorList>
    </citation>
    <scope>NUCLEOTIDE SEQUENCE</scope>
    <source>
        <strain evidence="1">CBS 506.95</strain>
    </source>
</reference>
<organism evidence="1 2">
    <name type="scientific">Crepidotus variabilis</name>
    <dbReference type="NCBI Taxonomy" id="179855"/>
    <lineage>
        <taxon>Eukaryota</taxon>
        <taxon>Fungi</taxon>
        <taxon>Dikarya</taxon>
        <taxon>Basidiomycota</taxon>
        <taxon>Agaricomycotina</taxon>
        <taxon>Agaricomycetes</taxon>
        <taxon>Agaricomycetidae</taxon>
        <taxon>Agaricales</taxon>
        <taxon>Agaricineae</taxon>
        <taxon>Crepidotaceae</taxon>
        <taxon>Crepidotus</taxon>
    </lineage>
</organism>
<dbReference type="InterPro" id="IPR010036">
    <property type="entry name" value="MDP_1_eu_arc"/>
</dbReference>
<sequence>MSFPKVVGLDTDWTIWQNYLDGKKWGKARGAFAIQEDNINRVDRTLLQDKTNKNNWIRVYNDISKVVNDILKNNAKLAIVSRNTSKNLCDRTLYYFNAINPKDNKEWSIIHMVSYDEVKDGEQPESKANHWKRIKGWAEADYSEMLMFDDEAFNNVVRVELGVSFQLARDNKGLTWDTYQKGLKAWKGARDLMIAASPGRVHNRVLIGYSGLPPYWIDFVREGRGAVDPTTPYRWGYALYVASSMGIAKYFTDWNNNWNKEKSFLCEVWVKDYDAWTQMNKAIVFDVCYQVWVPENNGNVPQMNSMHASSEATGMNQENRDRTVGERWGVPMPYVLFSQHFWMSGMPAPKSRWTEMVIYTQIYRALIEVKPLTDAEIKKITNPEPFPFNQQFKTWGIKAPAETRAEFWRYNEKATYNASA</sequence>
<accession>A0A9P6E8Y3</accession>
<dbReference type="EMBL" id="MU157895">
    <property type="protein sequence ID" value="KAF9524650.1"/>
    <property type="molecule type" value="Genomic_DNA"/>
</dbReference>
<gene>
    <name evidence="1" type="ORF">CPB83DRAFT_946483</name>
</gene>
<dbReference type="Proteomes" id="UP000807306">
    <property type="component" value="Unassembled WGS sequence"/>
</dbReference>
<dbReference type="PANTHER" id="PTHR17901">
    <property type="entry name" value="MAGNESIUM-DEPENDENT PHOSPHATASE 1 MDP1"/>
    <property type="match status" value="1"/>
</dbReference>
<protein>
    <submittedName>
        <fullName evidence="1">Acid phosphatase-domain-containing protein</fullName>
    </submittedName>
</protein>
<dbReference type="Pfam" id="PF12689">
    <property type="entry name" value="Acid_PPase"/>
    <property type="match status" value="1"/>
</dbReference>
<dbReference type="SUPFAM" id="SSF56784">
    <property type="entry name" value="HAD-like"/>
    <property type="match status" value="1"/>
</dbReference>
<evidence type="ECO:0000313" key="2">
    <source>
        <dbReference type="Proteomes" id="UP000807306"/>
    </source>
</evidence>
<keyword evidence="2" id="KW-1185">Reference proteome</keyword>
<name>A0A9P6E8Y3_9AGAR</name>
<dbReference type="InterPro" id="IPR036412">
    <property type="entry name" value="HAD-like_sf"/>
</dbReference>